<dbReference type="InterPro" id="IPR050091">
    <property type="entry name" value="PKS_NRPS_Biosynth_Enz"/>
</dbReference>
<dbReference type="GO" id="GO:0006633">
    <property type="term" value="P:fatty acid biosynthetic process"/>
    <property type="evidence" value="ECO:0007669"/>
    <property type="project" value="TreeGrafter"/>
</dbReference>
<gene>
    <name evidence="3" type="ORF">HYALB_00011295</name>
</gene>
<dbReference type="Pfam" id="PF13602">
    <property type="entry name" value="ADH_zinc_N_2"/>
    <property type="match status" value="1"/>
</dbReference>
<evidence type="ECO:0008006" key="5">
    <source>
        <dbReference type="Google" id="ProtNLM"/>
    </source>
</evidence>
<organism evidence="3 4">
    <name type="scientific">Hymenoscyphus albidus</name>
    <dbReference type="NCBI Taxonomy" id="595503"/>
    <lineage>
        <taxon>Eukaryota</taxon>
        <taxon>Fungi</taxon>
        <taxon>Dikarya</taxon>
        <taxon>Ascomycota</taxon>
        <taxon>Pezizomycotina</taxon>
        <taxon>Leotiomycetes</taxon>
        <taxon>Helotiales</taxon>
        <taxon>Helotiaceae</taxon>
        <taxon>Hymenoscyphus</taxon>
    </lineage>
</organism>
<evidence type="ECO:0000313" key="3">
    <source>
        <dbReference type="EMBL" id="CAG8974363.1"/>
    </source>
</evidence>
<dbReference type="PANTHER" id="PTHR43775:SF29">
    <property type="entry name" value="ASPERFURANONE POLYKETIDE SYNTHASE AFOG-RELATED"/>
    <property type="match status" value="1"/>
</dbReference>
<dbReference type="InterPro" id="IPR057326">
    <property type="entry name" value="KR_dom"/>
</dbReference>
<protein>
    <recommendedName>
        <fullName evidence="5">Carrier domain-containing protein</fullName>
    </recommendedName>
</protein>
<dbReference type="GO" id="GO:0004312">
    <property type="term" value="F:fatty acid synthase activity"/>
    <property type="evidence" value="ECO:0007669"/>
    <property type="project" value="TreeGrafter"/>
</dbReference>
<evidence type="ECO:0000313" key="4">
    <source>
        <dbReference type="Proteomes" id="UP000701801"/>
    </source>
</evidence>
<dbReference type="Gene3D" id="3.90.180.10">
    <property type="entry name" value="Medium-chain alcohol dehydrogenases, catalytic domain"/>
    <property type="match status" value="1"/>
</dbReference>
<accession>A0A9N9LHZ4</accession>
<dbReference type="InterPro" id="IPR013968">
    <property type="entry name" value="PKS_KR"/>
</dbReference>
<dbReference type="SMART" id="SM00829">
    <property type="entry name" value="PKS_ER"/>
    <property type="match status" value="1"/>
</dbReference>
<dbReference type="Gene3D" id="3.40.50.720">
    <property type="entry name" value="NAD(P)-binding Rossmann-like Domain"/>
    <property type="match status" value="1"/>
</dbReference>
<name>A0A9N9LHZ4_9HELO</name>
<dbReference type="PANTHER" id="PTHR43775">
    <property type="entry name" value="FATTY ACID SYNTHASE"/>
    <property type="match status" value="1"/>
</dbReference>
<feature type="domain" description="Enoyl reductase (ER)" evidence="2">
    <location>
        <begin position="26"/>
        <end position="222"/>
    </location>
</feature>
<keyword evidence="4" id="KW-1185">Reference proteome</keyword>
<comment type="caution">
    <text evidence="3">The sequence shown here is derived from an EMBL/GenBank/DDBJ whole genome shotgun (WGS) entry which is preliminary data.</text>
</comment>
<dbReference type="SMART" id="SM00822">
    <property type="entry name" value="PKS_KR"/>
    <property type="match status" value="1"/>
</dbReference>
<dbReference type="EMBL" id="CAJVRM010000101">
    <property type="protein sequence ID" value="CAG8974363.1"/>
    <property type="molecule type" value="Genomic_DNA"/>
</dbReference>
<dbReference type="OrthoDB" id="329835at2759"/>
<dbReference type="InterPro" id="IPR020843">
    <property type="entry name" value="ER"/>
</dbReference>
<reference evidence="3" key="1">
    <citation type="submission" date="2021-07" db="EMBL/GenBank/DDBJ databases">
        <authorList>
            <person name="Durling M."/>
        </authorList>
    </citation>
    <scope>NUCLEOTIDE SEQUENCE</scope>
</reference>
<dbReference type="Proteomes" id="UP000701801">
    <property type="component" value="Unassembled WGS sequence"/>
</dbReference>
<dbReference type="AlphaFoldDB" id="A0A9N9LHZ4"/>
<dbReference type="GO" id="GO:0044550">
    <property type="term" value="P:secondary metabolite biosynthetic process"/>
    <property type="evidence" value="ECO:0007669"/>
    <property type="project" value="TreeGrafter"/>
</dbReference>
<proteinExistence type="predicted"/>
<sequence>MGTQGLDQFHERASYHQKERFMEILKNTFVFDAVVERIRRTNPQGKLYAEVISKLEHIVRGDIDMLALLFNGTLAQEFYADVNESAQWYKEDLPFAEGIKRMTNDQDVYAIINSLSGDGLIATWEYIKAYGRLVEIGKNDISKHKNLPMFQFSKNVTFSAIDYAAMIAQRLVVVGKILDKVFELFTAGKMTTTLPVTRYRISEVDSAFRSIKSGNTTGKMVTEVGDDDIVQVRLKSNPSRLFSADASHVISGGLGGLGRSMASWMVLRGAMNLILLFRSGLTTREAQLLLVELENHSVRVVSPACDITDASALKDCITECALSMPPILGCIQASMVIKKSIAIDLGVVATTGWLKLEENKHLMDCWLSSSIYPPLTLPQVLAVLEHYCDPNLPLQTRDACEVVVGVEIPADLKTKEIEKGIWMSRPLCRGMAQIPCSLSPSSETLPLDSKSGENSDPSALFAAASTPSLAASIVTSALCTKLAKSLSFSKGAEEIDTNKPLNNYRVDSLLAVDLRAWLLGKFKADITVFEILAGG</sequence>
<dbReference type="SUPFAM" id="SSF51735">
    <property type="entry name" value="NAD(P)-binding Rossmann-fold domains"/>
    <property type="match status" value="2"/>
</dbReference>
<dbReference type="GO" id="GO:0016491">
    <property type="term" value="F:oxidoreductase activity"/>
    <property type="evidence" value="ECO:0007669"/>
    <property type="project" value="InterPro"/>
</dbReference>
<evidence type="ECO:0000259" key="2">
    <source>
        <dbReference type="SMART" id="SM00829"/>
    </source>
</evidence>
<dbReference type="InterPro" id="IPR036291">
    <property type="entry name" value="NAD(P)-bd_dom_sf"/>
</dbReference>
<feature type="domain" description="Ketoreductase" evidence="1">
    <location>
        <begin position="246"/>
        <end position="393"/>
    </location>
</feature>
<evidence type="ECO:0000259" key="1">
    <source>
        <dbReference type="SMART" id="SM00822"/>
    </source>
</evidence>
<dbReference type="Pfam" id="PF08659">
    <property type="entry name" value="KR"/>
    <property type="match status" value="1"/>
</dbReference>